<evidence type="ECO:0000313" key="3">
    <source>
        <dbReference type="EMBL" id="MCP1103066.1"/>
    </source>
</evidence>
<accession>A0ABT1EB55</accession>
<keyword evidence="2" id="KW-0812">Transmembrane</keyword>
<sequence>METEFELDLEVIEKQGSTTTSLGSQYGYPVFSEEFQEAVKRKKREEKEEKTAQMHQVFEGTKKTETEATFQRVMRAETVGIVKEESIAEVEGRSLTENLGFALLGALLTGGILYLIDKRLKKGKKSHEYQDNH</sequence>
<evidence type="ECO:0000256" key="1">
    <source>
        <dbReference type="SAM" id="MobiDB-lite"/>
    </source>
</evidence>
<organism evidence="3 4">
    <name type="scientific">Aequitasia blattaphilus</name>
    <dbReference type="NCBI Taxonomy" id="2949332"/>
    <lineage>
        <taxon>Bacteria</taxon>
        <taxon>Bacillati</taxon>
        <taxon>Bacillota</taxon>
        <taxon>Clostridia</taxon>
        <taxon>Lachnospirales</taxon>
        <taxon>Lachnospiraceae</taxon>
        <taxon>Aequitasia</taxon>
    </lineage>
</organism>
<name>A0ABT1EB55_9FIRM</name>
<feature type="region of interest" description="Disordered" evidence="1">
    <location>
        <begin position="42"/>
        <end position="63"/>
    </location>
</feature>
<evidence type="ECO:0000313" key="4">
    <source>
        <dbReference type="Proteomes" id="UP001523566"/>
    </source>
</evidence>
<reference evidence="3 4" key="1">
    <citation type="journal article" date="2022" name="Genome Biol. Evol.">
        <title>Host diet, physiology and behaviors set the stage for Lachnospiraceae cladogenesis.</title>
        <authorList>
            <person name="Vera-Ponce De Leon A."/>
            <person name="Schneider M."/>
            <person name="Jahnes B.C."/>
            <person name="Sadowski V."/>
            <person name="Camuy-Velez L.A."/>
            <person name="Duan J."/>
            <person name="Sabree Z.L."/>
        </authorList>
    </citation>
    <scope>NUCLEOTIDE SEQUENCE [LARGE SCALE GENOMIC DNA]</scope>
    <source>
        <strain evidence="3 4">PAL113</strain>
    </source>
</reference>
<keyword evidence="2" id="KW-0472">Membrane</keyword>
<proteinExistence type="predicted"/>
<feature type="transmembrane region" description="Helical" evidence="2">
    <location>
        <begin position="99"/>
        <end position="116"/>
    </location>
</feature>
<gene>
    <name evidence="3" type="ORF">NK125_11620</name>
</gene>
<evidence type="ECO:0008006" key="5">
    <source>
        <dbReference type="Google" id="ProtNLM"/>
    </source>
</evidence>
<dbReference type="RefSeq" id="WP_262066851.1">
    <property type="nucleotide sequence ID" value="NZ_JAMXOD010000017.1"/>
</dbReference>
<evidence type="ECO:0000256" key="2">
    <source>
        <dbReference type="SAM" id="Phobius"/>
    </source>
</evidence>
<keyword evidence="4" id="KW-1185">Reference proteome</keyword>
<comment type="caution">
    <text evidence="3">The sequence shown here is derived from an EMBL/GenBank/DDBJ whole genome shotgun (WGS) entry which is preliminary data.</text>
</comment>
<dbReference type="EMBL" id="JAMZFW010000017">
    <property type="protein sequence ID" value="MCP1103066.1"/>
    <property type="molecule type" value="Genomic_DNA"/>
</dbReference>
<dbReference type="Proteomes" id="UP001523566">
    <property type="component" value="Unassembled WGS sequence"/>
</dbReference>
<keyword evidence="2" id="KW-1133">Transmembrane helix</keyword>
<protein>
    <recommendedName>
        <fullName evidence="5">ESAT-6 secretion machinery protein EssA</fullName>
    </recommendedName>
</protein>